<proteinExistence type="predicted"/>
<organism evidence="1">
    <name type="scientific">marine sediment metagenome</name>
    <dbReference type="NCBI Taxonomy" id="412755"/>
    <lineage>
        <taxon>unclassified sequences</taxon>
        <taxon>metagenomes</taxon>
        <taxon>ecological metagenomes</taxon>
    </lineage>
</organism>
<name>A0A0F9QLW7_9ZZZZ</name>
<protein>
    <submittedName>
        <fullName evidence="1">Uncharacterized protein</fullName>
    </submittedName>
</protein>
<dbReference type="EMBL" id="LAZR01001409">
    <property type="protein sequence ID" value="KKN45155.1"/>
    <property type="molecule type" value="Genomic_DNA"/>
</dbReference>
<dbReference type="AlphaFoldDB" id="A0A0F9QLW7"/>
<reference evidence="1" key="1">
    <citation type="journal article" date="2015" name="Nature">
        <title>Complex archaea that bridge the gap between prokaryotes and eukaryotes.</title>
        <authorList>
            <person name="Spang A."/>
            <person name="Saw J.H."/>
            <person name="Jorgensen S.L."/>
            <person name="Zaremba-Niedzwiedzka K."/>
            <person name="Martijn J."/>
            <person name="Lind A.E."/>
            <person name="van Eijk R."/>
            <person name="Schleper C."/>
            <person name="Guy L."/>
            <person name="Ettema T.J."/>
        </authorList>
    </citation>
    <scope>NUCLEOTIDE SEQUENCE</scope>
</reference>
<evidence type="ECO:0000313" key="1">
    <source>
        <dbReference type="EMBL" id="KKN45155.1"/>
    </source>
</evidence>
<gene>
    <name evidence="1" type="ORF">LCGC14_0686080</name>
</gene>
<accession>A0A0F9QLW7</accession>
<comment type="caution">
    <text evidence="1">The sequence shown here is derived from an EMBL/GenBank/DDBJ whole genome shotgun (WGS) entry which is preliminary data.</text>
</comment>
<sequence length="78" mass="8459">MMKIIVFDPKKEMDKPGLPDLVAKLVQVGNGAGIQLRTKEGKFVRHALTLPCTLLEYIAKSSAGAWELKLTTTAGFAT</sequence>